<comment type="caution">
    <text evidence="2">The sequence shown here is derived from an EMBL/GenBank/DDBJ whole genome shotgun (WGS) entry which is preliminary data.</text>
</comment>
<dbReference type="EMBL" id="NFZW01000002">
    <property type="protein sequence ID" value="RFA38980.1"/>
    <property type="molecule type" value="Genomic_DNA"/>
</dbReference>
<reference evidence="3" key="1">
    <citation type="submission" date="2017-05" db="EMBL/GenBank/DDBJ databases">
        <authorList>
            <person name="Sharma S."/>
            <person name="Sidhu C."/>
            <person name="Pinnaka A.K."/>
        </authorList>
    </citation>
    <scope>NUCLEOTIDE SEQUENCE [LARGE SCALE GENOMIC DNA]</scope>
    <source>
        <strain evidence="3">AK93</strain>
    </source>
</reference>
<dbReference type="InterPro" id="IPR052552">
    <property type="entry name" value="YeaO-like"/>
</dbReference>
<dbReference type="OrthoDB" id="9790745at2"/>
<protein>
    <recommendedName>
        <fullName evidence="4">DUF488 domain-containing protein</fullName>
    </recommendedName>
</protein>
<keyword evidence="3" id="KW-1185">Reference proteome</keyword>
<evidence type="ECO:0000313" key="2">
    <source>
        <dbReference type="EMBL" id="RFA38980.1"/>
    </source>
</evidence>
<proteinExistence type="predicted"/>
<dbReference type="PANTHER" id="PTHR36849:SF1">
    <property type="entry name" value="CYTOPLASMIC PROTEIN"/>
    <property type="match status" value="1"/>
</dbReference>
<dbReference type="Pfam" id="PF22752">
    <property type="entry name" value="DUF488-N3i"/>
    <property type="match status" value="1"/>
</dbReference>
<evidence type="ECO:0000256" key="1">
    <source>
        <dbReference type="SAM" id="MobiDB-lite"/>
    </source>
</evidence>
<organism evidence="2 3">
    <name type="scientific">Alkalilimnicola ehrlichii</name>
    <dbReference type="NCBI Taxonomy" id="351052"/>
    <lineage>
        <taxon>Bacteria</taxon>
        <taxon>Pseudomonadati</taxon>
        <taxon>Pseudomonadota</taxon>
        <taxon>Gammaproteobacteria</taxon>
        <taxon>Chromatiales</taxon>
        <taxon>Ectothiorhodospiraceae</taxon>
        <taxon>Alkalilimnicola</taxon>
    </lineage>
</organism>
<dbReference type="AlphaFoldDB" id="A0A3E0X0N1"/>
<sequence>MANKPDIVLKRVYEPASDKDGYRVLIDRLWPRGVSRERAAIDAWEKQLAPSTELRRWFDHKPERWEEFRRRYGDELTAHTAELAALRQQARQRRLTLVYASRERHYTHAVILKQCLEEAPEETNPPNSSPCMMAEFPEYNGLPPAPPRSPKKPDKTKPPYKTTPAASARIRIQSI</sequence>
<dbReference type="PANTHER" id="PTHR36849">
    <property type="entry name" value="CYTOPLASMIC PROTEIN-RELATED"/>
    <property type="match status" value="1"/>
</dbReference>
<gene>
    <name evidence="2" type="ORF">CAL65_03530</name>
</gene>
<accession>A0A3E0X0N1</accession>
<dbReference type="RefSeq" id="WP_116300996.1">
    <property type="nucleotide sequence ID" value="NZ_NFZV01000002.1"/>
</dbReference>
<evidence type="ECO:0008006" key="4">
    <source>
        <dbReference type="Google" id="ProtNLM"/>
    </source>
</evidence>
<feature type="region of interest" description="Disordered" evidence="1">
    <location>
        <begin position="120"/>
        <end position="175"/>
    </location>
</feature>
<name>A0A3E0X0N1_9GAMM</name>
<evidence type="ECO:0000313" key="3">
    <source>
        <dbReference type="Proteomes" id="UP000256763"/>
    </source>
</evidence>
<dbReference type="Proteomes" id="UP000256763">
    <property type="component" value="Unassembled WGS sequence"/>
</dbReference>